<feature type="compositionally biased region" description="Basic and acidic residues" evidence="1">
    <location>
        <begin position="42"/>
        <end position="53"/>
    </location>
</feature>
<protein>
    <submittedName>
        <fullName evidence="2">Uncharacterized protein</fullName>
    </submittedName>
</protein>
<gene>
    <name evidence="2" type="ORF">SO802_019364</name>
</gene>
<sequence length="118" mass="13463">MCSLLSLQYDLKICPKDRNQPRRLLVLVNSFSANSNKLDEAMEDAKKSVETSLRKAPPSNSNPIQNKEEKDMDSCMQNNSSPIYMDDRNIIKKYLDSLIQDGKKNNYTWPPPPKGCLV</sequence>
<accession>A0AAW2CQF5</accession>
<evidence type="ECO:0000313" key="3">
    <source>
        <dbReference type="Proteomes" id="UP001459277"/>
    </source>
</evidence>
<name>A0AAW2CQF5_9ROSI</name>
<reference evidence="2 3" key="1">
    <citation type="submission" date="2024-01" db="EMBL/GenBank/DDBJ databases">
        <title>A telomere-to-telomere, gap-free genome of sweet tea (Lithocarpus litseifolius).</title>
        <authorList>
            <person name="Zhou J."/>
        </authorList>
    </citation>
    <scope>NUCLEOTIDE SEQUENCE [LARGE SCALE GENOMIC DNA]</scope>
    <source>
        <strain evidence="2">Zhou-2022a</strain>
        <tissue evidence="2">Leaf</tissue>
    </source>
</reference>
<dbReference type="Proteomes" id="UP001459277">
    <property type="component" value="Unassembled WGS sequence"/>
</dbReference>
<dbReference type="EMBL" id="JAZDWU010000006">
    <property type="protein sequence ID" value="KAK9999761.1"/>
    <property type="molecule type" value="Genomic_DNA"/>
</dbReference>
<evidence type="ECO:0000313" key="2">
    <source>
        <dbReference type="EMBL" id="KAK9999761.1"/>
    </source>
</evidence>
<evidence type="ECO:0000256" key="1">
    <source>
        <dbReference type="SAM" id="MobiDB-lite"/>
    </source>
</evidence>
<organism evidence="2 3">
    <name type="scientific">Lithocarpus litseifolius</name>
    <dbReference type="NCBI Taxonomy" id="425828"/>
    <lineage>
        <taxon>Eukaryota</taxon>
        <taxon>Viridiplantae</taxon>
        <taxon>Streptophyta</taxon>
        <taxon>Embryophyta</taxon>
        <taxon>Tracheophyta</taxon>
        <taxon>Spermatophyta</taxon>
        <taxon>Magnoliopsida</taxon>
        <taxon>eudicotyledons</taxon>
        <taxon>Gunneridae</taxon>
        <taxon>Pentapetalae</taxon>
        <taxon>rosids</taxon>
        <taxon>fabids</taxon>
        <taxon>Fagales</taxon>
        <taxon>Fagaceae</taxon>
        <taxon>Lithocarpus</taxon>
    </lineage>
</organism>
<proteinExistence type="predicted"/>
<keyword evidence="3" id="KW-1185">Reference proteome</keyword>
<feature type="region of interest" description="Disordered" evidence="1">
    <location>
        <begin position="42"/>
        <end position="83"/>
    </location>
</feature>
<comment type="caution">
    <text evidence="2">The sequence shown here is derived from an EMBL/GenBank/DDBJ whole genome shotgun (WGS) entry which is preliminary data.</text>
</comment>
<dbReference type="AlphaFoldDB" id="A0AAW2CQF5"/>